<evidence type="ECO:0000313" key="2">
    <source>
        <dbReference type="Proteomes" id="UP000241818"/>
    </source>
</evidence>
<dbReference type="Proteomes" id="UP000241818">
    <property type="component" value="Unassembled WGS sequence"/>
</dbReference>
<dbReference type="EMBL" id="KZ679011">
    <property type="protein sequence ID" value="PSS18308.1"/>
    <property type="molecule type" value="Genomic_DNA"/>
</dbReference>
<dbReference type="AlphaFoldDB" id="A0A2T3B185"/>
<dbReference type="RefSeq" id="XP_024720660.1">
    <property type="nucleotide sequence ID" value="XM_024863983.1"/>
</dbReference>
<dbReference type="InParanoid" id="A0A2T3B185"/>
<proteinExistence type="predicted"/>
<reference evidence="1 2" key="1">
    <citation type="journal article" date="2018" name="New Phytol.">
        <title>Comparative genomics and transcriptomics depict ericoid mycorrhizal fungi as versatile saprotrophs and plant mutualists.</title>
        <authorList>
            <person name="Martino E."/>
            <person name="Morin E."/>
            <person name="Grelet G.A."/>
            <person name="Kuo A."/>
            <person name="Kohler A."/>
            <person name="Daghino S."/>
            <person name="Barry K.W."/>
            <person name="Cichocki N."/>
            <person name="Clum A."/>
            <person name="Dockter R.B."/>
            <person name="Hainaut M."/>
            <person name="Kuo R.C."/>
            <person name="LaButti K."/>
            <person name="Lindahl B.D."/>
            <person name="Lindquist E.A."/>
            <person name="Lipzen A."/>
            <person name="Khouja H.R."/>
            <person name="Magnuson J."/>
            <person name="Murat C."/>
            <person name="Ohm R.A."/>
            <person name="Singer S.W."/>
            <person name="Spatafora J.W."/>
            <person name="Wang M."/>
            <person name="Veneault-Fourrey C."/>
            <person name="Henrissat B."/>
            <person name="Grigoriev I.V."/>
            <person name="Martin F.M."/>
            <person name="Perotto S."/>
        </authorList>
    </citation>
    <scope>NUCLEOTIDE SEQUENCE [LARGE SCALE GENOMIC DNA]</scope>
    <source>
        <strain evidence="1 2">ATCC 22711</strain>
    </source>
</reference>
<dbReference type="GeneID" id="36572064"/>
<keyword evidence="2" id="KW-1185">Reference proteome</keyword>
<evidence type="ECO:0000313" key="1">
    <source>
        <dbReference type="EMBL" id="PSS18308.1"/>
    </source>
</evidence>
<organism evidence="1 2">
    <name type="scientific">Amorphotheca resinae ATCC 22711</name>
    <dbReference type="NCBI Taxonomy" id="857342"/>
    <lineage>
        <taxon>Eukaryota</taxon>
        <taxon>Fungi</taxon>
        <taxon>Dikarya</taxon>
        <taxon>Ascomycota</taxon>
        <taxon>Pezizomycotina</taxon>
        <taxon>Leotiomycetes</taxon>
        <taxon>Helotiales</taxon>
        <taxon>Amorphothecaceae</taxon>
        <taxon>Amorphotheca</taxon>
    </lineage>
</organism>
<dbReference type="OrthoDB" id="5552418at2759"/>
<name>A0A2T3B185_AMORE</name>
<gene>
    <name evidence="1" type="ORF">M430DRAFT_18914</name>
</gene>
<sequence length="296" mass="32877">MADCGQYHLNPLKGQHAGGRIGAPLAYLTQHQAGAGRFETSHQPRQNFDAYDLSLPWNASTQALQSSVHEWPLPDTQGTGCFHPPVVHAVEPQPLAADMVSPYEELRTVIRHVFLYIGDGRLDHASQLLLEVSERLLTSVEDLGLHIDNAPLHADRMQLWKQFNNAWLAVFQKQKDDFELSQSLHHQYGSLCRQCIQDMAQHLVELCDGIAKHGLVDYEYGVLEDDIITAAEECIDVQETKDGVGQGDTPRENPEVLSFFANASKMPATATPVRTGDIEVYVPWYGRSGINTPKAG</sequence>
<protein>
    <submittedName>
        <fullName evidence="1">Uncharacterized protein</fullName>
    </submittedName>
</protein>
<accession>A0A2T3B185</accession>